<organism evidence="8 9">
    <name type="scientific">Cymbomonas tetramitiformis</name>
    <dbReference type="NCBI Taxonomy" id="36881"/>
    <lineage>
        <taxon>Eukaryota</taxon>
        <taxon>Viridiplantae</taxon>
        <taxon>Chlorophyta</taxon>
        <taxon>Pyramimonadophyceae</taxon>
        <taxon>Pyramimonadales</taxon>
        <taxon>Pyramimonadaceae</taxon>
        <taxon>Cymbomonas</taxon>
    </lineage>
</organism>
<accession>A0AAE0FA96</accession>
<reference evidence="8 9" key="1">
    <citation type="journal article" date="2015" name="Genome Biol. Evol.">
        <title>Comparative Genomics of a Bacterivorous Green Alga Reveals Evolutionary Causalities and Consequences of Phago-Mixotrophic Mode of Nutrition.</title>
        <authorList>
            <person name="Burns J.A."/>
            <person name="Paasch A."/>
            <person name="Narechania A."/>
            <person name="Kim E."/>
        </authorList>
    </citation>
    <scope>NUCLEOTIDE SEQUENCE [LARGE SCALE GENOMIC DNA]</scope>
    <source>
        <strain evidence="8 9">PLY_AMNH</strain>
    </source>
</reference>
<dbReference type="GO" id="GO:0006606">
    <property type="term" value="P:protein import into nucleus"/>
    <property type="evidence" value="ECO:0007669"/>
    <property type="project" value="TreeGrafter"/>
</dbReference>
<dbReference type="PANTHER" id="PTHR13405:SF11">
    <property type="entry name" value="NUCLEAR PORE COMPLEX PROTEIN NUP133"/>
    <property type="match status" value="1"/>
</dbReference>
<name>A0AAE0FA96_9CHLO</name>
<keyword evidence="6" id="KW-0539">Nucleus</keyword>
<sequence length="319" mass="35250">MLAEIEHAMALQACTGDMSGRCSSQQGARAWSWQELGATNPKLAAMVVHVLREVSDPLLDGCKEAMLVTSEFLEQGNARADRHVEYVRVRSKLLPALYTHALLDFRTLSSRAAGYISENRFGGTPGGPSGGRGHPQSAFLMLLDQLETHAGSEAGYDVLADVLEVTGDSAERNKYMLYLKGSDDEPEDFSNFMFRRLIDQRRFSTILDDLPDALNAELLEHLKAHPELKWLQQLRMEKYKEAGDTLAALAKDTTTSTGAPLLLSERRRLLSRSKLALLASDCEAAERSARLQELDSELRLCLIQASARAPHTPPCMPPL</sequence>
<evidence type="ECO:0000256" key="5">
    <source>
        <dbReference type="ARBA" id="ARBA00023010"/>
    </source>
</evidence>
<dbReference type="AlphaFoldDB" id="A0AAE0FA96"/>
<keyword evidence="9" id="KW-1185">Reference proteome</keyword>
<dbReference type="GO" id="GO:0000972">
    <property type="term" value="P:transcription-dependent tethering of RNA polymerase II gene DNA at nuclear periphery"/>
    <property type="evidence" value="ECO:0007669"/>
    <property type="project" value="TreeGrafter"/>
</dbReference>
<keyword evidence="4" id="KW-0653">Protein transport</keyword>
<dbReference type="InterPro" id="IPR007187">
    <property type="entry name" value="Nucleoporin_Nup133/Nup155_C"/>
</dbReference>
<protein>
    <recommendedName>
        <fullName evidence="7">Nucleoporin Nup133/Nup155-like C-terminal domain-containing protein</fullName>
    </recommendedName>
</protein>
<comment type="caution">
    <text evidence="8">The sequence shown here is derived from an EMBL/GenBank/DDBJ whole genome shotgun (WGS) entry which is preliminary data.</text>
</comment>
<dbReference type="GO" id="GO:0017056">
    <property type="term" value="F:structural constituent of nuclear pore"/>
    <property type="evidence" value="ECO:0007669"/>
    <property type="project" value="InterPro"/>
</dbReference>
<keyword evidence="3" id="KW-0509">mRNA transport</keyword>
<evidence type="ECO:0000256" key="3">
    <source>
        <dbReference type="ARBA" id="ARBA00022816"/>
    </source>
</evidence>
<comment type="subcellular location">
    <subcellularLocation>
        <location evidence="1">Nucleus envelope</location>
    </subcellularLocation>
</comment>
<evidence type="ECO:0000313" key="8">
    <source>
        <dbReference type="EMBL" id="KAK3255954.1"/>
    </source>
</evidence>
<gene>
    <name evidence="8" type="ORF">CYMTET_34889</name>
</gene>
<keyword evidence="5" id="KW-0811">Translocation</keyword>
<keyword evidence="2" id="KW-0813">Transport</keyword>
<evidence type="ECO:0000313" key="9">
    <source>
        <dbReference type="Proteomes" id="UP001190700"/>
    </source>
</evidence>
<dbReference type="Gene3D" id="1.20.58.1380">
    <property type="match status" value="1"/>
</dbReference>
<evidence type="ECO:0000256" key="2">
    <source>
        <dbReference type="ARBA" id="ARBA00022448"/>
    </source>
</evidence>
<dbReference type="EMBL" id="LGRX02022098">
    <property type="protein sequence ID" value="KAK3255954.1"/>
    <property type="molecule type" value="Genomic_DNA"/>
</dbReference>
<dbReference type="GO" id="GO:0016973">
    <property type="term" value="P:poly(A)+ mRNA export from nucleus"/>
    <property type="evidence" value="ECO:0007669"/>
    <property type="project" value="TreeGrafter"/>
</dbReference>
<evidence type="ECO:0000256" key="6">
    <source>
        <dbReference type="ARBA" id="ARBA00023242"/>
    </source>
</evidence>
<evidence type="ECO:0000256" key="1">
    <source>
        <dbReference type="ARBA" id="ARBA00004259"/>
    </source>
</evidence>
<dbReference type="GO" id="GO:0031080">
    <property type="term" value="C:nuclear pore outer ring"/>
    <property type="evidence" value="ECO:0007669"/>
    <property type="project" value="TreeGrafter"/>
</dbReference>
<dbReference type="InterPro" id="IPR037624">
    <property type="entry name" value="Nup133-like"/>
</dbReference>
<evidence type="ECO:0000256" key="4">
    <source>
        <dbReference type="ARBA" id="ARBA00022927"/>
    </source>
</evidence>
<dbReference type="Pfam" id="PF03177">
    <property type="entry name" value="Nucleoporin_C"/>
    <property type="match status" value="1"/>
</dbReference>
<evidence type="ECO:0000259" key="7">
    <source>
        <dbReference type="Pfam" id="PF03177"/>
    </source>
</evidence>
<dbReference type="Proteomes" id="UP001190700">
    <property type="component" value="Unassembled WGS sequence"/>
</dbReference>
<dbReference type="PANTHER" id="PTHR13405">
    <property type="entry name" value="NUCLEAR PORE COMPLEX PROTEIN NUP133"/>
    <property type="match status" value="1"/>
</dbReference>
<feature type="domain" description="Nucleoporin Nup133/Nup155-like C-terminal" evidence="7">
    <location>
        <begin position="142"/>
        <end position="305"/>
    </location>
</feature>
<proteinExistence type="predicted"/>